<name>A0A1G8DKQ2_9PSED</name>
<dbReference type="InterPro" id="IPR016188">
    <property type="entry name" value="PurM-like_N"/>
</dbReference>
<dbReference type="GO" id="GO:0009228">
    <property type="term" value="P:thiamine biosynthetic process"/>
    <property type="evidence" value="ECO:0007669"/>
    <property type="project" value="UniProtKB-KW"/>
</dbReference>
<dbReference type="AlphaFoldDB" id="A0A1G8DKQ2"/>
<sequence length="346" mass="37629">MTDSVDLSALMDVLRNTPAMLSKQAIQQPARVIGRTEKQLTRAQLYALPGDDTAAIACGDHFQLLAIEGMLPGFVKAAPWFAGWSAVMANVSDITAMGGRATAVVNAYWHHDDAAAQEILAGIRAACDAYGLMLAGGHTSLSEHNPTALAVAITGVASKLLSTLHVKPGQVIAMAVDLEGDWHADSTYWKAFEGVPAERLRSKLEVLPRLAEAQWLHAAKDISNAGVLGSLLMLLETTGCGADIDLQRLPCPNDAEADFDWARWLKVFPSYGFLMTLDEADWPNVQAAFAFEGLRCERIGSVTDSAELTVQHGLQRRTFWDLNEQPFTGFSYRDLDLSPLTTHQEH</sequence>
<dbReference type="InterPro" id="IPR006283">
    <property type="entry name" value="ThiL-like"/>
</dbReference>
<evidence type="ECO:0000259" key="2">
    <source>
        <dbReference type="Pfam" id="PF00586"/>
    </source>
</evidence>
<dbReference type="InterPro" id="IPR036676">
    <property type="entry name" value="PurM-like_C_sf"/>
</dbReference>
<dbReference type="InterPro" id="IPR024030">
    <property type="entry name" value="AIR_synthase-rel_sll0787"/>
</dbReference>
<dbReference type="Pfam" id="PF00586">
    <property type="entry name" value="AIRS"/>
    <property type="match status" value="1"/>
</dbReference>
<dbReference type="InterPro" id="IPR010918">
    <property type="entry name" value="PurM-like_C_dom"/>
</dbReference>
<dbReference type="Pfam" id="PF02769">
    <property type="entry name" value="AIRS_C"/>
    <property type="match status" value="1"/>
</dbReference>
<feature type="domain" description="PurM-like N-terminal" evidence="2">
    <location>
        <begin position="50"/>
        <end position="156"/>
    </location>
</feature>
<keyword evidence="1" id="KW-0784">Thiamine biosynthesis</keyword>
<dbReference type="OrthoDB" id="9767928at2"/>
<dbReference type="SUPFAM" id="SSF55326">
    <property type="entry name" value="PurM N-terminal domain-like"/>
    <property type="match status" value="1"/>
</dbReference>
<evidence type="ECO:0008006" key="6">
    <source>
        <dbReference type="Google" id="ProtNLM"/>
    </source>
</evidence>
<dbReference type="Gene3D" id="3.30.1330.10">
    <property type="entry name" value="PurM-like, N-terminal domain"/>
    <property type="match status" value="1"/>
</dbReference>
<dbReference type="Proteomes" id="UP000182894">
    <property type="component" value="Unassembled WGS sequence"/>
</dbReference>
<dbReference type="InterPro" id="IPR036921">
    <property type="entry name" value="PurM-like_N_sf"/>
</dbReference>
<dbReference type="Gene3D" id="3.90.650.10">
    <property type="entry name" value="PurM-like C-terminal domain"/>
    <property type="match status" value="1"/>
</dbReference>
<evidence type="ECO:0000256" key="1">
    <source>
        <dbReference type="ARBA" id="ARBA00022977"/>
    </source>
</evidence>
<gene>
    <name evidence="4" type="ORF">SAMN05216605_10774</name>
</gene>
<dbReference type="PANTHER" id="PTHR30270:SF0">
    <property type="entry name" value="THIAMINE-MONOPHOSPHATE KINASE"/>
    <property type="match status" value="1"/>
</dbReference>
<feature type="domain" description="PurM-like C-terminal" evidence="3">
    <location>
        <begin position="197"/>
        <end position="312"/>
    </location>
</feature>
<dbReference type="PANTHER" id="PTHR30270">
    <property type="entry name" value="THIAMINE-MONOPHOSPHATE KINASE"/>
    <property type="match status" value="1"/>
</dbReference>
<accession>A0A1G8DKQ2</accession>
<organism evidence="4 5">
    <name type="scientific">Pseudomonas abietaniphila</name>
    <dbReference type="NCBI Taxonomy" id="89065"/>
    <lineage>
        <taxon>Bacteria</taxon>
        <taxon>Pseudomonadati</taxon>
        <taxon>Pseudomonadota</taxon>
        <taxon>Gammaproteobacteria</taxon>
        <taxon>Pseudomonadales</taxon>
        <taxon>Pseudomonadaceae</taxon>
        <taxon>Pseudomonas</taxon>
    </lineage>
</organism>
<keyword evidence="5" id="KW-1185">Reference proteome</keyword>
<proteinExistence type="predicted"/>
<dbReference type="EMBL" id="FNCO01000007">
    <property type="protein sequence ID" value="SDH58235.1"/>
    <property type="molecule type" value="Genomic_DNA"/>
</dbReference>
<dbReference type="RefSeq" id="WP_074753246.1">
    <property type="nucleotide sequence ID" value="NZ_FNCO01000007.1"/>
</dbReference>
<dbReference type="GO" id="GO:0009030">
    <property type="term" value="F:thiamine-phosphate kinase activity"/>
    <property type="evidence" value="ECO:0007669"/>
    <property type="project" value="InterPro"/>
</dbReference>
<evidence type="ECO:0000259" key="3">
    <source>
        <dbReference type="Pfam" id="PF02769"/>
    </source>
</evidence>
<reference evidence="5" key="1">
    <citation type="submission" date="2016-10" db="EMBL/GenBank/DDBJ databases">
        <authorList>
            <person name="Varghese N."/>
            <person name="Submissions S."/>
        </authorList>
    </citation>
    <scope>NUCLEOTIDE SEQUENCE [LARGE SCALE GENOMIC DNA]</scope>
    <source>
        <strain evidence="5">ATCC 700689</strain>
    </source>
</reference>
<protein>
    <recommendedName>
        <fullName evidence="6">AIR synthase-related protein, sll0787 family</fullName>
    </recommendedName>
</protein>
<evidence type="ECO:0000313" key="4">
    <source>
        <dbReference type="EMBL" id="SDH58235.1"/>
    </source>
</evidence>
<dbReference type="STRING" id="89065.SAMN05216605_10774"/>
<dbReference type="NCBIfam" id="TIGR04049">
    <property type="entry name" value="AIR_rel_sll0787"/>
    <property type="match status" value="1"/>
</dbReference>
<dbReference type="SUPFAM" id="SSF56042">
    <property type="entry name" value="PurM C-terminal domain-like"/>
    <property type="match status" value="1"/>
</dbReference>
<evidence type="ECO:0000313" key="5">
    <source>
        <dbReference type="Proteomes" id="UP000182894"/>
    </source>
</evidence>